<proteinExistence type="predicted"/>
<comment type="caution">
    <text evidence="2">The sequence shown here is derived from an EMBL/GenBank/DDBJ whole genome shotgun (WGS) entry which is preliminary data.</text>
</comment>
<evidence type="ECO:0008006" key="4">
    <source>
        <dbReference type="Google" id="ProtNLM"/>
    </source>
</evidence>
<protein>
    <recommendedName>
        <fullName evidence="4">Invasion protein IalB, involved in pathogenesis</fullName>
    </recommendedName>
</protein>
<name>A0ABS1U439_9PROT</name>
<keyword evidence="1" id="KW-0732">Signal</keyword>
<gene>
    <name evidence="2" type="ORF">JMJ56_15585</name>
</gene>
<accession>A0ABS1U439</accession>
<feature type="chain" id="PRO_5045716488" description="Invasion protein IalB, involved in pathogenesis" evidence="1">
    <location>
        <begin position="19"/>
        <end position="191"/>
    </location>
</feature>
<dbReference type="Proteomes" id="UP000660885">
    <property type="component" value="Unassembled WGS sequence"/>
</dbReference>
<evidence type="ECO:0000313" key="2">
    <source>
        <dbReference type="EMBL" id="MBL6079441.1"/>
    </source>
</evidence>
<dbReference type="RefSeq" id="WP_202832668.1">
    <property type="nucleotide sequence ID" value="NZ_JAETWB010000006.1"/>
</dbReference>
<dbReference type="EMBL" id="JAETWB010000006">
    <property type="protein sequence ID" value="MBL6079441.1"/>
    <property type="molecule type" value="Genomic_DNA"/>
</dbReference>
<organism evidence="2 3">
    <name type="scientific">Belnapia arida</name>
    <dbReference type="NCBI Taxonomy" id="2804533"/>
    <lineage>
        <taxon>Bacteria</taxon>
        <taxon>Pseudomonadati</taxon>
        <taxon>Pseudomonadota</taxon>
        <taxon>Alphaproteobacteria</taxon>
        <taxon>Acetobacterales</taxon>
        <taxon>Roseomonadaceae</taxon>
        <taxon>Belnapia</taxon>
    </lineage>
</organism>
<evidence type="ECO:0000256" key="1">
    <source>
        <dbReference type="SAM" id="SignalP"/>
    </source>
</evidence>
<evidence type="ECO:0000313" key="3">
    <source>
        <dbReference type="Proteomes" id="UP000660885"/>
    </source>
</evidence>
<reference evidence="2 3" key="1">
    <citation type="submission" date="2021-01" db="EMBL/GenBank/DDBJ databases">
        <title>Belnapia mucosa sp. nov. and Belnapia arida sp. nov., isolated from the Tabernas Desert (Almeria, Spain).</title>
        <authorList>
            <person name="Molina-Menor E."/>
            <person name="Vidal-Verdu A."/>
            <person name="Calonge A."/>
            <person name="Satari L."/>
            <person name="Pereto J."/>
            <person name="Porcar M."/>
        </authorList>
    </citation>
    <scope>NUCLEOTIDE SEQUENCE [LARGE SCALE GENOMIC DNA]</scope>
    <source>
        <strain evidence="2 3">T18</strain>
    </source>
</reference>
<keyword evidence="3" id="KW-1185">Reference proteome</keyword>
<sequence length="191" mass="20003">MARPLVALVLLIALPAAAQGPKDAATPLQRIATLPAEAAGWRRGSVTDFEARPNGAGLGAAAEYRPSPGGPGVATLYLYDRSLPGGATAESLAAEFTQAVREVEMLGPMRRYRIEARQPGPVITLPSGAEAMRCEEFSLAFDGGSRSDSYLCLGLSRRAFVKLRVSLPSGVPAVEAQQLQMLGGELAAAIR</sequence>
<feature type="signal peptide" evidence="1">
    <location>
        <begin position="1"/>
        <end position="18"/>
    </location>
</feature>